<feature type="region of interest" description="Disordered" evidence="1">
    <location>
        <begin position="338"/>
        <end position="368"/>
    </location>
</feature>
<sequence length="656" mass="68673">MATPQDLTTTVSGRRCTRSRARTAATSTSTAEPAVVTPTEFTSTTTTSEAQQVETSAAESSLPPPPPASSTQDAEQASPTEAASSAIGTSSAVISSVAQASALADLAPSSPVAAAPLPAPEVDESQAVVSAAAVATTAPSTSPAPTSSDSIPTAVTSTSPVSPIPVLPSDSPSQSSIAALPEQSNSPLPSDSSSDTQPEPPQSTETGVPSGGSAGVISPDQGGSSDGNGLTLPYGGQTNVAGIVGGVVGGFVGIALISTLLFLCLRRRKTGTFEKWQQRISEKSRGDGGLLAKIKAVQEKLEAIPATVGMFFAKMKGKKAGPATNPYRRHSVRSSVSSVYSVRSNRRSQSISEPPSKLRQQLRGFGDRMPSLKRSRTLLQKNPDGVVGTKSPFPGIVEDPVRRGSNGLDDPFKDTEEPPKILMLLNPDRDTKSKSVFDGLQDQQRPPITPKPAAMSERGSKDPFASLLDEIAERDGSGTPEWLRETAQKHKRSTSVQTALRSHPPSTYTASVYTTAENPFFDPTEAPPVPTQPLPPNPPARPANAYAPLPAFNATSSTVSRESNTSFTFFGEPGPSRPSTNLFSSKVRQSDPFDLDRPEVLGFGNVGGRTVRASVTRQNSKSNRTSTVPNWVSVDDGPYERASAVPGPLRNPSVRR</sequence>
<evidence type="ECO:0000313" key="4">
    <source>
        <dbReference type="Proteomes" id="UP000800094"/>
    </source>
</evidence>
<dbReference type="PANTHER" id="PTHR45725:SF10">
    <property type="entry name" value="FH2 DOMAIN-CONTAINING PROTEIN"/>
    <property type="match status" value="1"/>
</dbReference>
<feature type="region of interest" description="Disordered" evidence="1">
    <location>
        <begin position="110"/>
        <end position="230"/>
    </location>
</feature>
<feature type="compositionally biased region" description="Low complexity" evidence="1">
    <location>
        <begin position="22"/>
        <end position="61"/>
    </location>
</feature>
<feature type="compositionally biased region" description="Low complexity" evidence="1">
    <location>
        <begin position="184"/>
        <end position="195"/>
    </location>
</feature>
<dbReference type="PANTHER" id="PTHR45725">
    <property type="entry name" value="FORMIN HOMOLOGY 2 FAMILY MEMBER"/>
    <property type="match status" value="1"/>
</dbReference>
<dbReference type="Proteomes" id="UP000800094">
    <property type="component" value="Unassembled WGS sequence"/>
</dbReference>
<feature type="compositionally biased region" description="Pro residues" evidence="1">
    <location>
        <begin position="525"/>
        <end position="541"/>
    </location>
</feature>
<evidence type="ECO:0000313" key="3">
    <source>
        <dbReference type="EMBL" id="KAF2240869.1"/>
    </source>
</evidence>
<keyword evidence="2" id="KW-0472">Membrane</keyword>
<reference evidence="3" key="1">
    <citation type="journal article" date="2020" name="Stud. Mycol.">
        <title>101 Dothideomycetes genomes: a test case for predicting lifestyles and emergence of pathogens.</title>
        <authorList>
            <person name="Haridas S."/>
            <person name="Albert R."/>
            <person name="Binder M."/>
            <person name="Bloem J."/>
            <person name="Labutti K."/>
            <person name="Salamov A."/>
            <person name="Andreopoulos B."/>
            <person name="Baker S."/>
            <person name="Barry K."/>
            <person name="Bills G."/>
            <person name="Bluhm B."/>
            <person name="Cannon C."/>
            <person name="Castanera R."/>
            <person name="Culley D."/>
            <person name="Daum C."/>
            <person name="Ezra D."/>
            <person name="Gonzalez J."/>
            <person name="Henrissat B."/>
            <person name="Kuo A."/>
            <person name="Liang C."/>
            <person name="Lipzen A."/>
            <person name="Lutzoni F."/>
            <person name="Magnuson J."/>
            <person name="Mondo S."/>
            <person name="Nolan M."/>
            <person name="Ohm R."/>
            <person name="Pangilinan J."/>
            <person name="Park H.-J."/>
            <person name="Ramirez L."/>
            <person name="Alfaro M."/>
            <person name="Sun H."/>
            <person name="Tritt A."/>
            <person name="Yoshinaga Y."/>
            <person name="Zwiers L.-H."/>
            <person name="Turgeon B."/>
            <person name="Goodwin S."/>
            <person name="Spatafora J."/>
            <person name="Crous P."/>
            <person name="Grigoriev I."/>
        </authorList>
    </citation>
    <scope>NUCLEOTIDE SEQUENCE</scope>
    <source>
        <strain evidence="3">CBS 122368</strain>
    </source>
</reference>
<dbReference type="InterPro" id="IPR051425">
    <property type="entry name" value="Formin_Homology"/>
</dbReference>
<accession>A0A6A6HSK1</accession>
<feature type="region of interest" description="Disordered" evidence="1">
    <location>
        <begin position="1"/>
        <end position="91"/>
    </location>
</feature>
<feature type="compositionally biased region" description="Low complexity" evidence="1">
    <location>
        <begin position="127"/>
        <end position="154"/>
    </location>
</feature>
<dbReference type="EMBL" id="ML987215">
    <property type="protein sequence ID" value="KAF2240869.1"/>
    <property type="molecule type" value="Genomic_DNA"/>
</dbReference>
<proteinExistence type="predicted"/>
<feature type="compositionally biased region" description="Polar residues" evidence="1">
    <location>
        <begin position="577"/>
        <end position="587"/>
    </location>
</feature>
<feature type="compositionally biased region" description="Low complexity" evidence="1">
    <location>
        <begin position="338"/>
        <end position="350"/>
    </location>
</feature>
<dbReference type="GeneID" id="54583913"/>
<dbReference type="OrthoDB" id="3936275at2759"/>
<feature type="compositionally biased region" description="Polar residues" evidence="1">
    <location>
        <begin position="71"/>
        <end position="89"/>
    </location>
</feature>
<feature type="transmembrane region" description="Helical" evidence="2">
    <location>
        <begin position="240"/>
        <end position="265"/>
    </location>
</feature>
<feature type="compositionally biased region" description="Polar residues" evidence="1">
    <location>
        <begin position="1"/>
        <end position="11"/>
    </location>
</feature>
<gene>
    <name evidence="3" type="ORF">BU26DRAFT_525766</name>
</gene>
<evidence type="ECO:0000256" key="1">
    <source>
        <dbReference type="SAM" id="MobiDB-lite"/>
    </source>
</evidence>
<name>A0A6A6HSK1_9PLEO</name>
<dbReference type="AlphaFoldDB" id="A0A6A6HSK1"/>
<evidence type="ECO:0000256" key="2">
    <source>
        <dbReference type="SAM" id="Phobius"/>
    </source>
</evidence>
<dbReference type="RefSeq" id="XP_033675873.1">
    <property type="nucleotide sequence ID" value="XM_033830583.1"/>
</dbReference>
<feature type="compositionally biased region" description="Polar residues" evidence="1">
    <location>
        <begin position="613"/>
        <end position="630"/>
    </location>
</feature>
<feature type="region of interest" description="Disordered" evidence="1">
    <location>
        <begin position="522"/>
        <end position="543"/>
    </location>
</feature>
<feature type="region of interest" description="Disordered" evidence="1">
    <location>
        <begin position="382"/>
        <end position="417"/>
    </location>
</feature>
<keyword evidence="2" id="KW-0812">Transmembrane</keyword>
<feature type="region of interest" description="Disordered" evidence="1">
    <location>
        <begin position="564"/>
        <end position="656"/>
    </location>
</feature>
<feature type="region of interest" description="Disordered" evidence="1">
    <location>
        <begin position="432"/>
        <end position="460"/>
    </location>
</feature>
<protein>
    <submittedName>
        <fullName evidence="3">Uncharacterized protein</fullName>
    </submittedName>
</protein>
<feature type="compositionally biased region" description="Basic and acidic residues" evidence="1">
    <location>
        <begin position="588"/>
        <end position="599"/>
    </location>
</feature>
<keyword evidence="2" id="KW-1133">Transmembrane helix</keyword>
<keyword evidence="4" id="KW-1185">Reference proteome</keyword>
<organism evidence="3 4">
    <name type="scientific">Trematosphaeria pertusa</name>
    <dbReference type="NCBI Taxonomy" id="390896"/>
    <lineage>
        <taxon>Eukaryota</taxon>
        <taxon>Fungi</taxon>
        <taxon>Dikarya</taxon>
        <taxon>Ascomycota</taxon>
        <taxon>Pezizomycotina</taxon>
        <taxon>Dothideomycetes</taxon>
        <taxon>Pleosporomycetidae</taxon>
        <taxon>Pleosporales</taxon>
        <taxon>Massarineae</taxon>
        <taxon>Trematosphaeriaceae</taxon>
        <taxon>Trematosphaeria</taxon>
    </lineage>
</organism>